<keyword evidence="6" id="KW-0804">Transcription</keyword>
<evidence type="ECO:0000256" key="7">
    <source>
        <dbReference type="ARBA" id="ARBA00023242"/>
    </source>
</evidence>
<dbReference type="Pfam" id="PF00172">
    <property type="entry name" value="Zn_clus"/>
    <property type="match status" value="1"/>
</dbReference>
<evidence type="ECO:0000256" key="1">
    <source>
        <dbReference type="ARBA" id="ARBA00004123"/>
    </source>
</evidence>
<evidence type="ECO:0000313" key="11">
    <source>
        <dbReference type="Proteomes" id="UP000308014"/>
    </source>
</evidence>
<keyword evidence="7" id="KW-0539">Nucleus</keyword>
<proteinExistence type="predicted"/>
<dbReference type="InterPro" id="IPR007219">
    <property type="entry name" value="XnlR_reg_dom"/>
</dbReference>
<dbReference type="Proteomes" id="UP000308014">
    <property type="component" value="Unassembled WGS sequence"/>
</dbReference>
<dbReference type="PROSITE" id="PS00463">
    <property type="entry name" value="ZN2_CY6_FUNGAL_1"/>
    <property type="match status" value="1"/>
</dbReference>
<comment type="subcellular location">
    <subcellularLocation>
        <location evidence="1">Nucleus</location>
    </subcellularLocation>
</comment>
<dbReference type="PANTHER" id="PTHR31668:SF18">
    <property type="entry name" value="MALTOSE FERMENTATION REGULATORY PROTEIN MAL13-RELATED"/>
    <property type="match status" value="1"/>
</dbReference>
<protein>
    <recommendedName>
        <fullName evidence="9">Zn(2)-C6 fungal-type domain-containing protein</fullName>
    </recommendedName>
</protein>
<dbReference type="AlphaFoldDB" id="A0A4S8VCJ0"/>
<keyword evidence="4" id="KW-0805">Transcription regulation</keyword>
<dbReference type="CDD" id="cd12148">
    <property type="entry name" value="fungal_TF_MHR"/>
    <property type="match status" value="1"/>
</dbReference>
<evidence type="ECO:0000259" key="9">
    <source>
        <dbReference type="PROSITE" id="PS50048"/>
    </source>
</evidence>
<feature type="region of interest" description="Disordered" evidence="8">
    <location>
        <begin position="1"/>
        <end position="21"/>
    </location>
</feature>
<dbReference type="GO" id="GO:0000981">
    <property type="term" value="F:DNA-binding transcription factor activity, RNA polymerase II-specific"/>
    <property type="evidence" value="ECO:0007669"/>
    <property type="project" value="InterPro"/>
</dbReference>
<evidence type="ECO:0000256" key="2">
    <source>
        <dbReference type="ARBA" id="ARBA00022723"/>
    </source>
</evidence>
<feature type="region of interest" description="Disordered" evidence="8">
    <location>
        <begin position="580"/>
        <end position="615"/>
    </location>
</feature>
<evidence type="ECO:0000256" key="4">
    <source>
        <dbReference type="ARBA" id="ARBA00023015"/>
    </source>
</evidence>
<organism evidence="10 11">
    <name type="scientific">Aureobasidium pullulans</name>
    <name type="common">Black yeast</name>
    <name type="synonym">Pullularia pullulans</name>
    <dbReference type="NCBI Taxonomy" id="5580"/>
    <lineage>
        <taxon>Eukaryota</taxon>
        <taxon>Fungi</taxon>
        <taxon>Dikarya</taxon>
        <taxon>Ascomycota</taxon>
        <taxon>Pezizomycotina</taxon>
        <taxon>Dothideomycetes</taxon>
        <taxon>Dothideomycetidae</taxon>
        <taxon>Dothideales</taxon>
        <taxon>Saccotheciaceae</taxon>
        <taxon>Aureobasidium</taxon>
    </lineage>
</organism>
<dbReference type="GO" id="GO:0005634">
    <property type="term" value="C:nucleus"/>
    <property type="evidence" value="ECO:0007669"/>
    <property type="project" value="UniProtKB-SubCell"/>
</dbReference>
<dbReference type="GO" id="GO:0006351">
    <property type="term" value="P:DNA-templated transcription"/>
    <property type="evidence" value="ECO:0007669"/>
    <property type="project" value="InterPro"/>
</dbReference>
<evidence type="ECO:0000313" key="10">
    <source>
        <dbReference type="EMBL" id="THW08918.1"/>
    </source>
</evidence>
<gene>
    <name evidence="10" type="ORF">D6D24_08818</name>
</gene>
<comment type="caution">
    <text evidence="10">The sequence shown here is derived from an EMBL/GenBank/DDBJ whole genome shotgun (WGS) entry which is preliminary data.</text>
</comment>
<dbReference type="CDD" id="cd00067">
    <property type="entry name" value="GAL4"/>
    <property type="match status" value="1"/>
</dbReference>
<dbReference type="PANTHER" id="PTHR31668">
    <property type="entry name" value="GLUCOSE TRANSPORT TRANSCRIPTION REGULATOR RGT1-RELATED-RELATED"/>
    <property type="match status" value="1"/>
</dbReference>
<dbReference type="InterPro" id="IPR001138">
    <property type="entry name" value="Zn2Cys6_DnaBD"/>
</dbReference>
<feature type="domain" description="Zn(2)-C6 fungal-type" evidence="9">
    <location>
        <begin position="26"/>
        <end position="55"/>
    </location>
</feature>
<feature type="compositionally biased region" description="Polar residues" evidence="8">
    <location>
        <begin position="12"/>
        <end position="21"/>
    </location>
</feature>
<dbReference type="InterPro" id="IPR036864">
    <property type="entry name" value="Zn2-C6_fun-type_DNA-bd_sf"/>
</dbReference>
<keyword evidence="2" id="KW-0479">Metal-binding</keyword>
<reference evidence="10 11" key="1">
    <citation type="submission" date="2018-10" db="EMBL/GenBank/DDBJ databases">
        <title>Fifty Aureobasidium pullulans genomes reveal a recombining polyextremotolerant generalist.</title>
        <authorList>
            <person name="Gostincar C."/>
            <person name="Turk M."/>
            <person name="Zajc J."/>
            <person name="Gunde-Cimerman N."/>
        </authorList>
    </citation>
    <scope>NUCLEOTIDE SEQUENCE [LARGE SCALE GENOMIC DNA]</scope>
    <source>
        <strain evidence="10 11">EXF-11318</strain>
    </source>
</reference>
<keyword evidence="5" id="KW-0238">DNA-binding</keyword>
<dbReference type="GO" id="GO:0003677">
    <property type="term" value="F:DNA binding"/>
    <property type="evidence" value="ECO:0007669"/>
    <property type="project" value="UniProtKB-KW"/>
</dbReference>
<dbReference type="SMART" id="SM00066">
    <property type="entry name" value="GAL4"/>
    <property type="match status" value="1"/>
</dbReference>
<evidence type="ECO:0000256" key="3">
    <source>
        <dbReference type="ARBA" id="ARBA00022833"/>
    </source>
</evidence>
<evidence type="ECO:0000256" key="8">
    <source>
        <dbReference type="SAM" id="MobiDB-lite"/>
    </source>
</evidence>
<feature type="compositionally biased region" description="Basic and acidic residues" evidence="8">
    <location>
        <begin position="593"/>
        <end position="605"/>
    </location>
</feature>
<name>A0A4S8VCJ0_AURPU</name>
<dbReference type="Gene3D" id="4.10.240.10">
    <property type="entry name" value="Zn(2)-C6 fungal-type DNA-binding domain"/>
    <property type="match status" value="1"/>
</dbReference>
<accession>A0A4S8VCJ0</accession>
<dbReference type="GO" id="GO:0008270">
    <property type="term" value="F:zinc ion binding"/>
    <property type="evidence" value="ECO:0007669"/>
    <property type="project" value="InterPro"/>
</dbReference>
<dbReference type="SUPFAM" id="SSF57701">
    <property type="entry name" value="Zn2/Cys6 DNA-binding domain"/>
    <property type="match status" value="1"/>
</dbReference>
<dbReference type="Pfam" id="PF04082">
    <property type="entry name" value="Fungal_trans"/>
    <property type="match status" value="1"/>
</dbReference>
<evidence type="ECO:0000256" key="5">
    <source>
        <dbReference type="ARBA" id="ARBA00023125"/>
    </source>
</evidence>
<evidence type="ECO:0000256" key="6">
    <source>
        <dbReference type="ARBA" id="ARBA00023163"/>
    </source>
</evidence>
<dbReference type="EMBL" id="QZAJ01000539">
    <property type="protein sequence ID" value="THW08918.1"/>
    <property type="molecule type" value="Genomic_DNA"/>
</dbReference>
<dbReference type="InterPro" id="IPR050797">
    <property type="entry name" value="Carb_Metab_Trans_Reg"/>
</dbReference>
<keyword evidence="3" id="KW-0862">Zinc</keyword>
<dbReference type="PROSITE" id="PS50048">
    <property type="entry name" value="ZN2_CY6_FUNGAL_2"/>
    <property type="match status" value="1"/>
</dbReference>
<sequence>MCMATPAENDSGESASGSTQKSLKRACDCCRKRKVRCDGESPCGPCRKATIRCAYLQAPKKKGPKGLRSARVLHALRKIDQSATLTPHGPLSPVALHDGFSQWYGSSSSSPINMPTSSSIDGQMSTSTPAEPLTTGYGYYGPPEPQSLAIPPQTESRVLPINPNMSHLWPTPPPRPQHYYATPPEPQPAVPRIPNQRFLPYVQLFFEHLYFIMPIVDEQMYLDPYLYSSGNYMTPEIYAFLCALCAASVVQLDAATPVPEMEPLPGRPASASEMFIEECLKVRREFDYIGNPTTVTVMTSFFVFAYYGNKENSEKAWHYLQESISFAENLDMDDEVSMLKLDPVEAQWRRRLYWLLFITERAYSIQRRKNCRLHPTIQLPLAFDHEDPRLLHGFVNLAHLFSAIDDNFVSIWKGSARRKALCSEPWLAETQRSLDTVAHSLSDITETARIDISVSREWLHVLAWQMGVSNGLVCDKGTAGTGRLDYPIELARRTVNITERANPLALDSHGIGMEQKLSDIAGCLADVLHVSSGDTSDTILAGRQYLHLMLNKLSMMRGKESRYLRPLVAKAGDILDSGVPRSMTLPAPGFQGKMEEQESNGRIDEGLQWAAAAPR</sequence>